<dbReference type="Proteomes" id="UP000036902">
    <property type="component" value="Chromosome"/>
</dbReference>
<gene>
    <name evidence="1" type="ORF">AC731_010320</name>
</gene>
<dbReference type="STRING" id="1134435.AC731_010320"/>
<evidence type="ECO:0000313" key="2">
    <source>
        <dbReference type="Proteomes" id="UP000036902"/>
    </source>
</evidence>
<organism evidence="1 2">
    <name type="scientific">Thauera humireducens</name>
    <dbReference type="NCBI Taxonomy" id="1134435"/>
    <lineage>
        <taxon>Bacteria</taxon>
        <taxon>Pseudomonadati</taxon>
        <taxon>Pseudomonadota</taxon>
        <taxon>Betaproteobacteria</taxon>
        <taxon>Rhodocyclales</taxon>
        <taxon>Zoogloeaceae</taxon>
        <taxon>Thauera</taxon>
    </lineage>
</organism>
<dbReference type="Pfam" id="PF20346">
    <property type="entry name" value="DUF6641"/>
    <property type="match status" value="1"/>
</dbReference>
<dbReference type="InterPro" id="IPR046581">
    <property type="entry name" value="DUF6641"/>
</dbReference>
<name>A0A127K5U5_9RHOO</name>
<dbReference type="KEGG" id="thu:AC731_010320"/>
<evidence type="ECO:0000313" key="1">
    <source>
        <dbReference type="EMBL" id="AMO37313.1"/>
    </source>
</evidence>
<sequence>MTSLLETLNVSAEERFKKLTPTMFRRHKLMKALHEQIEVAEEYLQGRQYMRRFMRTAADPETNQQVTLMTERPARRWFWIDDDGQLKLQVRYGNRTLKVRDEMTTIVIGDKDQLVPVLKLVKQAVEAGELDRAIEAVQRPVGRGILTSPRKPAAR</sequence>
<reference evidence="2" key="1">
    <citation type="submission" date="2016-03" db="EMBL/GenBank/DDBJ databases">
        <authorList>
            <person name="Ma C."/>
            <person name="Zhou S."/>
            <person name="Yang G."/>
        </authorList>
    </citation>
    <scope>NUCLEOTIDE SEQUENCE [LARGE SCALE GENOMIC DNA]</scope>
    <source>
        <strain evidence="2">SgZ-1</strain>
    </source>
</reference>
<accession>A0A127K5U5</accession>
<protein>
    <submittedName>
        <fullName evidence="1">Uncharacterized protein</fullName>
    </submittedName>
</protein>
<dbReference type="AlphaFoldDB" id="A0A127K5U5"/>
<dbReference type="EMBL" id="CP014646">
    <property type="protein sequence ID" value="AMO37313.1"/>
    <property type="molecule type" value="Genomic_DNA"/>
</dbReference>
<keyword evidence="2" id="KW-1185">Reference proteome</keyword>
<proteinExistence type="predicted"/>
<dbReference type="RefSeq" id="WP_048705842.1">
    <property type="nucleotide sequence ID" value="NZ_CP014646.1"/>
</dbReference>